<dbReference type="Gene3D" id="3.30.420.40">
    <property type="match status" value="2"/>
</dbReference>
<proteinExistence type="inferred from homology"/>
<dbReference type="Proteomes" id="UP001597347">
    <property type="component" value="Unassembled WGS sequence"/>
</dbReference>
<dbReference type="SUPFAM" id="SSF53067">
    <property type="entry name" value="Actin-like ATPase domain"/>
    <property type="match status" value="1"/>
</dbReference>
<gene>
    <name evidence="2" type="ORF">ACFSBI_08465</name>
</gene>
<dbReference type="RefSeq" id="WP_377933948.1">
    <property type="nucleotide sequence ID" value="NZ_JBHUEA010000011.1"/>
</dbReference>
<organism evidence="2 3">
    <name type="scientific">Amnibacterium endophyticum</name>
    <dbReference type="NCBI Taxonomy" id="2109337"/>
    <lineage>
        <taxon>Bacteria</taxon>
        <taxon>Bacillati</taxon>
        <taxon>Actinomycetota</taxon>
        <taxon>Actinomycetes</taxon>
        <taxon>Micrococcales</taxon>
        <taxon>Microbacteriaceae</taxon>
        <taxon>Amnibacterium</taxon>
    </lineage>
</organism>
<dbReference type="InterPro" id="IPR036390">
    <property type="entry name" value="WH_DNA-bd_sf"/>
</dbReference>
<dbReference type="InterPro" id="IPR000600">
    <property type="entry name" value="ROK"/>
</dbReference>
<dbReference type="Pfam" id="PF00480">
    <property type="entry name" value="ROK"/>
    <property type="match status" value="1"/>
</dbReference>
<protein>
    <submittedName>
        <fullName evidence="2">ROK family protein</fullName>
    </submittedName>
</protein>
<evidence type="ECO:0000313" key="2">
    <source>
        <dbReference type="EMBL" id="MFD1721580.1"/>
    </source>
</evidence>
<dbReference type="EMBL" id="JBHUEA010000011">
    <property type="protein sequence ID" value="MFD1721580.1"/>
    <property type="molecule type" value="Genomic_DNA"/>
</dbReference>
<evidence type="ECO:0000256" key="1">
    <source>
        <dbReference type="ARBA" id="ARBA00006479"/>
    </source>
</evidence>
<dbReference type="InterPro" id="IPR036388">
    <property type="entry name" value="WH-like_DNA-bd_sf"/>
</dbReference>
<comment type="caution">
    <text evidence="2">The sequence shown here is derived from an EMBL/GenBank/DDBJ whole genome shotgun (WGS) entry which is preliminary data.</text>
</comment>
<dbReference type="SUPFAM" id="SSF46785">
    <property type="entry name" value="Winged helix' DNA-binding domain"/>
    <property type="match status" value="1"/>
</dbReference>
<accession>A0ABW4LE91</accession>
<dbReference type="Pfam" id="PF13412">
    <property type="entry name" value="HTH_24"/>
    <property type="match status" value="1"/>
</dbReference>
<keyword evidence="3" id="KW-1185">Reference proteome</keyword>
<dbReference type="PANTHER" id="PTHR18964">
    <property type="entry name" value="ROK (REPRESSOR, ORF, KINASE) FAMILY"/>
    <property type="match status" value="1"/>
</dbReference>
<dbReference type="InterPro" id="IPR043129">
    <property type="entry name" value="ATPase_NBD"/>
</dbReference>
<evidence type="ECO:0000313" key="3">
    <source>
        <dbReference type="Proteomes" id="UP001597347"/>
    </source>
</evidence>
<comment type="similarity">
    <text evidence="1">Belongs to the ROK (NagC/XylR) family.</text>
</comment>
<dbReference type="Gene3D" id="1.10.10.10">
    <property type="entry name" value="Winged helix-like DNA-binding domain superfamily/Winged helix DNA-binding domain"/>
    <property type="match status" value="1"/>
</dbReference>
<name>A0ABW4LE91_9MICO</name>
<sequence length="406" mass="41519">MQEGRRKTGNQASLREANRARIVAAVKQHGGLSQVELAGSTGLSPATVSNIVKELVASGVLHTAPTTQSGRRAIRVTLAHGLGLVAGVHVTERHLRVVLSDLSATVVSEHHMPLGRHHRPDQGLDTASMLVADMLESVDAQLDELVGVGLAVAAPVDAAAGRIASTAALRGWSGVDAAEGLGRRLARPVHLDNSANLIALAEWRLGAGRGKDDLIVIEAGDGIGAVVVVAGRLLRGHRGVAGELGHVVVDPHGPSCRCGARGCLEALAAAPAVVDGLDDPRITKLTDVLIRAVAGEQESIRAIGDAGRAFGLAAVTACNLLDPERIVVSGELARAGELLIGPLRHALEAGLLVAPHGAPDVVTGQLGEGAAALGAALLAIERAELPVGGHEPVTIERDGPLLAFTT</sequence>
<reference evidence="3" key="1">
    <citation type="journal article" date="2019" name="Int. J. Syst. Evol. Microbiol.">
        <title>The Global Catalogue of Microorganisms (GCM) 10K type strain sequencing project: providing services to taxonomists for standard genome sequencing and annotation.</title>
        <authorList>
            <consortium name="The Broad Institute Genomics Platform"/>
            <consortium name="The Broad Institute Genome Sequencing Center for Infectious Disease"/>
            <person name="Wu L."/>
            <person name="Ma J."/>
        </authorList>
    </citation>
    <scope>NUCLEOTIDE SEQUENCE [LARGE SCALE GENOMIC DNA]</scope>
    <source>
        <strain evidence="3">CGMCC 1.12471</strain>
    </source>
</reference>
<dbReference type="PANTHER" id="PTHR18964:SF173">
    <property type="entry name" value="GLUCOKINASE"/>
    <property type="match status" value="1"/>
</dbReference>